<reference evidence="1 2" key="1">
    <citation type="journal article" date="2014" name="Genome Biol. Evol.">
        <title>The genome of the myxosporean Thelohanellus kitauei shows adaptations to nutrient acquisition within its fish host.</title>
        <authorList>
            <person name="Yang Y."/>
            <person name="Xiong J."/>
            <person name="Zhou Z."/>
            <person name="Huo F."/>
            <person name="Miao W."/>
            <person name="Ran C."/>
            <person name="Liu Y."/>
            <person name="Zhang J."/>
            <person name="Feng J."/>
            <person name="Wang M."/>
            <person name="Wang M."/>
            <person name="Wang L."/>
            <person name="Yao B."/>
        </authorList>
    </citation>
    <scope>NUCLEOTIDE SEQUENCE [LARGE SCALE GENOMIC DNA]</scope>
    <source>
        <strain evidence="1">Wuqing</strain>
    </source>
</reference>
<name>A0A0C2NA46_THEKT</name>
<dbReference type="AlphaFoldDB" id="A0A0C2NA46"/>
<evidence type="ECO:0000313" key="1">
    <source>
        <dbReference type="EMBL" id="KII70787.1"/>
    </source>
</evidence>
<comment type="caution">
    <text evidence="1">The sequence shown here is derived from an EMBL/GenBank/DDBJ whole genome shotgun (WGS) entry which is preliminary data.</text>
</comment>
<gene>
    <name evidence="1" type="ORF">RF11_14947</name>
</gene>
<dbReference type="EMBL" id="JWZT01001962">
    <property type="protein sequence ID" value="KII70787.1"/>
    <property type="molecule type" value="Genomic_DNA"/>
</dbReference>
<keyword evidence="2" id="KW-1185">Reference proteome</keyword>
<organism evidence="1 2">
    <name type="scientific">Thelohanellus kitauei</name>
    <name type="common">Myxosporean</name>
    <dbReference type="NCBI Taxonomy" id="669202"/>
    <lineage>
        <taxon>Eukaryota</taxon>
        <taxon>Metazoa</taxon>
        <taxon>Cnidaria</taxon>
        <taxon>Myxozoa</taxon>
        <taxon>Myxosporea</taxon>
        <taxon>Bivalvulida</taxon>
        <taxon>Platysporina</taxon>
        <taxon>Myxobolidae</taxon>
        <taxon>Thelohanellus</taxon>
    </lineage>
</organism>
<protein>
    <submittedName>
        <fullName evidence="1">Uncharacterized protein</fullName>
    </submittedName>
</protein>
<accession>A0A0C2NA46</accession>
<proteinExistence type="predicted"/>
<sequence length="105" mass="12015">MNQHDIYPLPRQFDITEKSDCSEIVLIQAALQGENQLQCDDSITVYYWIERGVKYGPGDGEVFAYVSLTMLNLVRITQPFSIFKGLEPEGRMVQGSVIFNSYSHY</sequence>
<evidence type="ECO:0000313" key="2">
    <source>
        <dbReference type="Proteomes" id="UP000031668"/>
    </source>
</evidence>
<dbReference type="Proteomes" id="UP000031668">
    <property type="component" value="Unassembled WGS sequence"/>
</dbReference>